<keyword evidence="2" id="KW-1185">Reference proteome</keyword>
<accession>A0A395JHM4</accession>
<proteinExistence type="predicted"/>
<evidence type="ECO:0000313" key="2">
    <source>
        <dbReference type="Proteomes" id="UP000253083"/>
    </source>
</evidence>
<reference evidence="1 2" key="1">
    <citation type="submission" date="2018-06" db="EMBL/GenBank/DDBJ databases">
        <title>Genomic Encyclopedia of Type Strains, Phase IV (KMG-IV): sequencing the most valuable type-strain genomes for metagenomic binning, comparative biology and taxonomic classification.</title>
        <authorList>
            <person name="Goeker M."/>
        </authorList>
    </citation>
    <scope>NUCLEOTIDE SEQUENCE [LARGE SCALE GENOMIC DNA]</scope>
    <source>
        <strain evidence="1 2">DSM 24032</strain>
    </source>
</reference>
<evidence type="ECO:0000313" key="1">
    <source>
        <dbReference type="EMBL" id="RBP49586.1"/>
    </source>
</evidence>
<name>A0A395JHM4_9GAMM</name>
<dbReference type="InParanoid" id="A0A395JHM4"/>
<gene>
    <name evidence="1" type="ORF">DFR28_10311</name>
</gene>
<dbReference type="AlphaFoldDB" id="A0A395JHM4"/>
<dbReference type="RefSeq" id="WP_147251016.1">
    <property type="nucleotide sequence ID" value="NZ_QNRT01000003.1"/>
</dbReference>
<comment type="caution">
    <text evidence="1">The sequence shown here is derived from an EMBL/GenBank/DDBJ whole genome shotgun (WGS) entry which is preliminary data.</text>
</comment>
<dbReference type="Proteomes" id="UP000253083">
    <property type="component" value="Unassembled WGS sequence"/>
</dbReference>
<organism evidence="1 2">
    <name type="scientific">Arenicella xantha</name>
    <dbReference type="NCBI Taxonomy" id="644221"/>
    <lineage>
        <taxon>Bacteria</taxon>
        <taxon>Pseudomonadati</taxon>
        <taxon>Pseudomonadota</taxon>
        <taxon>Gammaproteobacteria</taxon>
        <taxon>Arenicellales</taxon>
        <taxon>Arenicellaceae</taxon>
        <taxon>Arenicella</taxon>
    </lineage>
</organism>
<dbReference type="OrthoDB" id="9833407at2"/>
<dbReference type="EMBL" id="QNRT01000003">
    <property type="protein sequence ID" value="RBP49586.1"/>
    <property type="molecule type" value="Genomic_DNA"/>
</dbReference>
<sequence>MNKLLFLISLIIPAVSGAEVIVPEVVLYKWGYESIGTDEKSQSIKRIKGERWSADEVYYPRFTLSKSCHSSEAEALLKQESIIDNLKNDPFKGTKSHYDSFVCSACLYSITTTARVTYLEHQPGILLKYEAYIKKGAKP</sequence>
<protein>
    <submittedName>
        <fullName evidence="1">Uncharacterized protein</fullName>
    </submittedName>
</protein>